<proteinExistence type="predicted"/>
<reference evidence="2 3" key="1">
    <citation type="journal article" date="2012" name="Genet. Mol. Biol.">
        <title>Analysis of 16S rRNA and mxaF genes revealing insights into Methylobacterium niche-specific plant association.</title>
        <authorList>
            <person name="Dourado M.N."/>
            <person name="Andreote F.D."/>
            <person name="Dini-Andreote F."/>
            <person name="Conti R."/>
            <person name="Araujo J.M."/>
            <person name="Araujo W.L."/>
        </authorList>
    </citation>
    <scope>NUCLEOTIDE SEQUENCE [LARGE SCALE GENOMIC DNA]</scope>
    <source>
        <strain evidence="2 3">SR1.6/6</strain>
    </source>
</reference>
<reference evidence="2 3" key="2">
    <citation type="journal article" date="2013" name="Genome Announc.">
        <title>Draft Genome Sequence of Methylobacterium mesophilicum Strain SR1.6/6, Isolated from Citrus sinensis.</title>
        <authorList>
            <person name="Marinho Almeida D."/>
            <person name="Dini-Andreote F."/>
            <person name="Camargo Neves A.A."/>
            <person name="Juca Ramos R.T."/>
            <person name="Andreote F.D."/>
            <person name="Carneiro A.R."/>
            <person name="Oliveira de Souza Lima A."/>
            <person name="Caracciolo Gomes de Sa P.H."/>
            <person name="Ribeiro Barbosa M.S."/>
            <person name="Araujo W.L."/>
            <person name="Silva A."/>
        </authorList>
    </citation>
    <scope>NUCLEOTIDE SEQUENCE [LARGE SCALE GENOMIC DNA]</scope>
    <source>
        <strain evidence="2 3">SR1.6/6</strain>
    </source>
</reference>
<dbReference type="RefSeq" id="WP_158168798.1">
    <property type="nucleotide sequence ID" value="NZ_CP043538.1"/>
</dbReference>
<evidence type="ECO:0000313" key="2">
    <source>
        <dbReference type="EMBL" id="QGY02326.1"/>
    </source>
</evidence>
<sequence>MSRARPQRRFWRFGAERGGNVAILIALGSALLMGAGAIGIDLGIVFQARRKAQGAVDVAAMLAAANPARADTLARQSLSDNGYSTGSPIAVTAGAYAARAQVAPADRFQSGASPANAVRVALQTSARTHFARVLGLAPVVPIRVTGTAAQAQFATFSIGSGTVALNGGIANALLGALLGTRLSLSVMDYNALAGARVDAFRFLDALATSLNLQAASYNDILQSNASVGQVVSALQVAARGELNAAPVLSALGTLLGNLTGSAGAGATVPLAQIVDLGDAANLGPARGSAGPKVPLLNLITDAASVANGQRQISVDLGASLAGLLSARVTLAVGERRQSSSWVQPGTSNATIHTAQTRLLIEVTITAPLGLGTINLPIYAEVAPATATLKSVTCPWSDPSQRKVTIDAQPGLLTLAVAKVPYSAIAVGAATPDLSQPAPLINLPLIWVKALARTTVAPANPQTLTFSDIDIANQVTRTVTSTGLTTSLTGSLIQSLNLSVDGQDLVLLTLLKPLLLPVLSAVTPTLDLILDNVLKLLGVRLGYVDVTVDGTRCDQAVLVQ</sequence>
<dbReference type="InterPro" id="IPR018705">
    <property type="entry name" value="DUF2134_membrane"/>
</dbReference>
<accession>A0A6B9FKR8</accession>
<gene>
    <name evidence="2" type="ORF">MMSR116_10890</name>
</gene>
<evidence type="ECO:0000259" key="1">
    <source>
        <dbReference type="Pfam" id="PF09977"/>
    </source>
</evidence>
<organism evidence="2 3">
    <name type="scientific">Methylobacterium mesophilicum SR1.6/6</name>
    <dbReference type="NCBI Taxonomy" id="908290"/>
    <lineage>
        <taxon>Bacteria</taxon>
        <taxon>Pseudomonadati</taxon>
        <taxon>Pseudomonadota</taxon>
        <taxon>Alphaproteobacteria</taxon>
        <taxon>Hyphomicrobiales</taxon>
        <taxon>Methylobacteriaceae</taxon>
        <taxon>Methylobacterium</taxon>
    </lineage>
</organism>
<dbReference type="Proteomes" id="UP000012488">
    <property type="component" value="Chromosome"/>
</dbReference>
<name>A0A6B9FKR8_9HYPH</name>
<dbReference type="Pfam" id="PF09977">
    <property type="entry name" value="Tad_C"/>
    <property type="match status" value="1"/>
</dbReference>
<evidence type="ECO:0000313" key="3">
    <source>
        <dbReference type="Proteomes" id="UP000012488"/>
    </source>
</evidence>
<dbReference type="OrthoDB" id="7630116at2"/>
<dbReference type="AlphaFoldDB" id="A0A6B9FKR8"/>
<dbReference type="KEGG" id="mmes:MMSR116_10890"/>
<dbReference type="EMBL" id="CP043538">
    <property type="protein sequence ID" value="QGY02326.1"/>
    <property type="molecule type" value="Genomic_DNA"/>
</dbReference>
<feature type="domain" description="DUF2134" evidence="1">
    <location>
        <begin position="66"/>
        <end position="148"/>
    </location>
</feature>
<protein>
    <recommendedName>
        <fullName evidence="1">DUF2134 domain-containing protein</fullName>
    </recommendedName>
</protein>